<dbReference type="RefSeq" id="XP_018995473.1">
    <property type="nucleotide sequence ID" value="XM_019136804.1"/>
</dbReference>
<sequence length="115" mass="13443">MSPEKRKSITKWHRDQEREEREKFRQQRPEVGRRIVSVQRTSGPNRYLEKPCYLVGLYLSARVFVAGEERVERLSQISKAEKPGMPEVRRISEHLGLSGVRDGVDRETLQPGLRD</sequence>
<reference evidence="2 3" key="1">
    <citation type="submission" date="2016-06" db="EMBL/GenBank/DDBJ databases">
        <title>Evolution of pathogenesis and genome organization in the Tremellales.</title>
        <authorList>
            <person name="Cuomo C."/>
            <person name="Litvintseva A."/>
            <person name="Heitman J."/>
            <person name="Chen Y."/>
            <person name="Sun S."/>
            <person name="Springer D."/>
            <person name="Dromer F."/>
            <person name="Young S."/>
            <person name="Zeng Q."/>
            <person name="Chapman S."/>
            <person name="Gujja S."/>
            <person name="Saif S."/>
            <person name="Birren B."/>
        </authorList>
    </citation>
    <scope>NUCLEOTIDE SEQUENCE [LARGE SCALE GENOMIC DNA]</scope>
    <source>
        <strain evidence="2 3">CBS 6039</strain>
    </source>
</reference>
<dbReference type="EMBL" id="AWGJ01000004">
    <property type="protein sequence ID" value="ODN80907.1"/>
    <property type="molecule type" value="Genomic_DNA"/>
</dbReference>
<keyword evidence="3" id="KW-1185">Reference proteome</keyword>
<organism evidence="2 3">
    <name type="scientific">Cryptococcus amylolentus CBS 6039</name>
    <dbReference type="NCBI Taxonomy" id="1295533"/>
    <lineage>
        <taxon>Eukaryota</taxon>
        <taxon>Fungi</taxon>
        <taxon>Dikarya</taxon>
        <taxon>Basidiomycota</taxon>
        <taxon>Agaricomycotina</taxon>
        <taxon>Tremellomycetes</taxon>
        <taxon>Tremellales</taxon>
        <taxon>Cryptococcaceae</taxon>
        <taxon>Cryptococcus</taxon>
    </lineage>
</organism>
<gene>
    <name evidence="2" type="ORF">L202_03032</name>
</gene>
<protein>
    <submittedName>
        <fullName evidence="2">Uncharacterized protein</fullName>
    </submittedName>
</protein>
<dbReference type="GeneID" id="30154341"/>
<evidence type="ECO:0000313" key="2">
    <source>
        <dbReference type="EMBL" id="ODN80907.1"/>
    </source>
</evidence>
<name>A0A1E3HX72_9TREE</name>
<dbReference type="Proteomes" id="UP000094065">
    <property type="component" value="Unassembled WGS sequence"/>
</dbReference>
<accession>A0A1E3HX72</accession>
<proteinExistence type="predicted"/>
<evidence type="ECO:0000256" key="1">
    <source>
        <dbReference type="SAM" id="MobiDB-lite"/>
    </source>
</evidence>
<feature type="region of interest" description="Disordered" evidence="1">
    <location>
        <begin position="1"/>
        <end position="30"/>
    </location>
</feature>
<dbReference type="AlphaFoldDB" id="A0A1E3HX72"/>
<evidence type="ECO:0000313" key="3">
    <source>
        <dbReference type="Proteomes" id="UP000094065"/>
    </source>
</evidence>
<comment type="caution">
    <text evidence="2">The sequence shown here is derived from an EMBL/GenBank/DDBJ whole genome shotgun (WGS) entry which is preliminary data.</text>
</comment>